<proteinExistence type="predicted"/>
<dbReference type="Pfam" id="PF11017">
    <property type="entry name" value="DUF2855"/>
    <property type="match status" value="1"/>
</dbReference>
<dbReference type="RefSeq" id="WP_341427031.1">
    <property type="nucleotide sequence ID" value="NZ_JBBUTG010000011.1"/>
</dbReference>
<protein>
    <submittedName>
        <fullName evidence="1">DUF2855 family protein</fullName>
    </submittedName>
</protein>
<keyword evidence="2" id="KW-1185">Reference proteome</keyword>
<evidence type="ECO:0000313" key="2">
    <source>
        <dbReference type="Proteomes" id="UP001371218"/>
    </source>
</evidence>
<dbReference type="InterPro" id="IPR011032">
    <property type="entry name" value="GroES-like_sf"/>
</dbReference>
<dbReference type="InterPro" id="IPR021276">
    <property type="entry name" value="DUF2855"/>
</dbReference>
<sequence>MPSMLTLAVDRADLRASQVIEQPLPDLTDGQVLVHVDRFALTANNITYAETGDSIGYWGFFPGPAGWGVIPVWGFAEVVASRCDGVAAGQRFYGFWPAGSHLVLQPQRVGGAGFVDGAPHRQALPAAYNRYLLTGADASYRPEDEDLIALLRPMFVTSFLIDDFLDDEGFFGARQVVISSASAKTAFGLAFLLKRRGTAEVIGLTSASNRAFVAGLGCYDQVVAYDDLTHVPSATPAVYVDFAGSAELRHRVHAHWGDRLVYSSAVGLAHRDLGRAKVPAAGVKPVFFFAPDRLRKRAQDWGRDGIEPRLAEQWRPFVGAASGWLAVTHDRGSAAVQAAYAQALAGQVPPSVGVVLSMD</sequence>
<accession>A0ABU9BUQ2</accession>
<dbReference type="SUPFAM" id="SSF50129">
    <property type="entry name" value="GroES-like"/>
    <property type="match status" value="1"/>
</dbReference>
<gene>
    <name evidence="1" type="ORF">AACH06_17455</name>
</gene>
<dbReference type="Proteomes" id="UP001371218">
    <property type="component" value="Unassembled WGS sequence"/>
</dbReference>
<comment type="caution">
    <text evidence="1">The sequence shown here is derived from an EMBL/GenBank/DDBJ whole genome shotgun (WGS) entry which is preliminary data.</text>
</comment>
<organism evidence="1 2">
    <name type="scientific">Ideonella lacteola</name>
    <dbReference type="NCBI Taxonomy" id="2984193"/>
    <lineage>
        <taxon>Bacteria</taxon>
        <taxon>Pseudomonadati</taxon>
        <taxon>Pseudomonadota</taxon>
        <taxon>Betaproteobacteria</taxon>
        <taxon>Burkholderiales</taxon>
        <taxon>Sphaerotilaceae</taxon>
        <taxon>Ideonella</taxon>
    </lineage>
</organism>
<dbReference type="EMBL" id="JBBUTG010000011">
    <property type="protein sequence ID" value="MEK8032610.1"/>
    <property type="molecule type" value="Genomic_DNA"/>
</dbReference>
<evidence type="ECO:0000313" key="1">
    <source>
        <dbReference type="EMBL" id="MEK8032610.1"/>
    </source>
</evidence>
<name>A0ABU9BUQ2_9BURK</name>
<reference evidence="1 2" key="1">
    <citation type="submission" date="2024-04" db="EMBL/GenBank/DDBJ databases">
        <title>Novel species of the genus Ideonella isolated from streams.</title>
        <authorList>
            <person name="Lu H."/>
        </authorList>
    </citation>
    <scope>NUCLEOTIDE SEQUENCE [LARGE SCALE GENOMIC DNA]</scope>
    <source>
        <strain evidence="1 2">DXS29W</strain>
    </source>
</reference>